<protein>
    <submittedName>
        <fullName evidence="2">Uncharacterized protein</fullName>
    </submittedName>
</protein>
<keyword evidence="3" id="KW-1185">Reference proteome</keyword>
<name>A0A1I5A5Y5_9BACT</name>
<gene>
    <name evidence="2" type="ORF">SAMN04488519_10124</name>
</gene>
<keyword evidence="1" id="KW-0732">Signal</keyword>
<organism evidence="2 3">
    <name type="scientific">Algoriphagus ornithinivorans</name>
    <dbReference type="NCBI Taxonomy" id="226506"/>
    <lineage>
        <taxon>Bacteria</taxon>
        <taxon>Pseudomonadati</taxon>
        <taxon>Bacteroidota</taxon>
        <taxon>Cytophagia</taxon>
        <taxon>Cytophagales</taxon>
        <taxon>Cyclobacteriaceae</taxon>
        <taxon>Algoriphagus</taxon>
    </lineage>
</organism>
<feature type="signal peptide" evidence="1">
    <location>
        <begin position="1"/>
        <end position="19"/>
    </location>
</feature>
<evidence type="ECO:0000313" key="2">
    <source>
        <dbReference type="EMBL" id="SFN57818.1"/>
    </source>
</evidence>
<proteinExistence type="predicted"/>
<evidence type="ECO:0000313" key="3">
    <source>
        <dbReference type="Proteomes" id="UP000199564"/>
    </source>
</evidence>
<dbReference type="Proteomes" id="UP000199564">
    <property type="component" value="Unassembled WGS sequence"/>
</dbReference>
<sequence>MKKLLLFLSAFCILGFAQAQSLSKGPKAKNAKVWKTQDKSLKVVFHSSPQTLTGAEAKNFKQWNSESAKLQIRTRSEINNPKGLEAKNRKVWEESQKIQVNSKASYIEPKSMRKKKLWWH</sequence>
<feature type="chain" id="PRO_5011722426" evidence="1">
    <location>
        <begin position="20"/>
        <end position="120"/>
    </location>
</feature>
<evidence type="ECO:0000256" key="1">
    <source>
        <dbReference type="SAM" id="SignalP"/>
    </source>
</evidence>
<dbReference type="EMBL" id="FOVW01000001">
    <property type="protein sequence ID" value="SFN57818.1"/>
    <property type="molecule type" value="Genomic_DNA"/>
</dbReference>
<reference evidence="3" key="1">
    <citation type="submission" date="2016-10" db="EMBL/GenBank/DDBJ databases">
        <authorList>
            <person name="Varghese N."/>
            <person name="Submissions S."/>
        </authorList>
    </citation>
    <scope>NUCLEOTIDE SEQUENCE [LARGE SCALE GENOMIC DNA]</scope>
    <source>
        <strain evidence="3">DSM 15282</strain>
    </source>
</reference>
<dbReference type="RefSeq" id="WP_091648574.1">
    <property type="nucleotide sequence ID" value="NZ_FOVW01000001.1"/>
</dbReference>
<accession>A0A1I5A5Y5</accession>
<dbReference type="AlphaFoldDB" id="A0A1I5A5Y5"/>